<dbReference type="Gene3D" id="1.25.40.390">
    <property type="match status" value="2"/>
</dbReference>
<evidence type="ECO:0000313" key="1">
    <source>
        <dbReference type="EMBL" id="HJG89620.1"/>
    </source>
</evidence>
<comment type="caution">
    <text evidence="1">The sequence shown here is derived from an EMBL/GenBank/DDBJ whole genome shotgun (WGS) entry which is preliminary data.</text>
</comment>
<protein>
    <submittedName>
        <fullName evidence="1">SusD/RagB family nutrient-binding outer membrane lipoprotein</fullName>
    </submittedName>
</protein>
<dbReference type="EMBL" id="DYUD01000025">
    <property type="protein sequence ID" value="HJG89620.1"/>
    <property type="molecule type" value="Genomic_DNA"/>
</dbReference>
<dbReference type="Gene3D" id="1.20.120.840">
    <property type="entry name" value="SusD-like, tetratrico peptide repeats domain"/>
    <property type="match status" value="1"/>
</dbReference>
<reference evidence="1" key="1">
    <citation type="journal article" date="2021" name="PeerJ">
        <title>Extensive microbial diversity within the chicken gut microbiome revealed by metagenomics and culture.</title>
        <authorList>
            <person name="Gilroy R."/>
            <person name="Ravi A."/>
            <person name="Getino M."/>
            <person name="Pursley I."/>
            <person name="Horton D.L."/>
            <person name="Alikhan N.F."/>
            <person name="Baker D."/>
            <person name="Gharbi K."/>
            <person name="Hall N."/>
            <person name="Watson M."/>
            <person name="Adriaenssens E.M."/>
            <person name="Foster-Nyarko E."/>
            <person name="Jarju S."/>
            <person name="Secka A."/>
            <person name="Antonio M."/>
            <person name="Oren A."/>
            <person name="Chaudhuri R.R."/>
            <person name="La Ragione R."/>
            <person name="Hildebrand F."/>
            <person name="Pallen M.J."/>
        </authorList>
    </citation>
    <scope>NUCLEOTIDE SEQUENCE</scope>
    <source>
        <strain evidence="1">CHK121-7720</strain>
    </source>
</reference>
<dbReference type="AlphaFoldDB" id="A0A921MSL6"/>
<sequence>MKKWIYIFCAAGLLTACTDDVMDRLNRNENDPEDVPSRYLFTDAETSSAVNLVSGDFAFYTAVYMEQQAGIFNQMYNAEMRLADVYSAATFNNAWGSTYRNLRALKIIRERCAPGGAEAGSNHLLGMAQVLTALNLATLTDLMGDIPWSEALQPGVVYQPKLDSQESIYQNIFSLLDDAIANLKSDDLATLTPVGHQDLIYGQYDTDRQAELWIKAAYGLKARYTLRLSYREPRYDRVIDYADSAFVDAGEQLAYPYDGSTSINPFYAFYLNRRYFGASESLHQKLVERNDPREALFFKAYPGTGKLVFAPNGSPEQRQGYYGISGLLSPTRPTLLLSYHELQFVKAEAQTRLGQTGDAIGSLYNAVVAAFAQVGLSASEANDYFQNVVLPRFEADPIGEIINQKYLACYEGEVLETYHDYRRLQALGEADVLSLDNPLPFPLRLPYGNSDVVSNEHVAQAYGNGDYVTTEPVWWAGGNR</sequence>
<accession>A0A921MSL6</accession>
<keyword evidence="1" id="KW-0449">Lipoprotein</keyword>
<organism evidence="1 2">
    <name type="scientific">Barnesiella viscericola</name>
    <dbReference type="NCBI Taxonomy" id="397865"/>
    <lineage>
        <taxon>Bacteria</taxon>
        <taxon>Pseudomonadati</taxon>
        <taxon>Bacteroidota</taxon>
        <taxon>Bacteroidia</taxon>
        <taxon>Bacteroidales</taxon>
        <taxon>Barnesiellaceae</taxon>
        <taxon>Barnesiella</taxon>
    </lineage>
</organism>
<evidence type="ECO:0000313" key="2">
    <source>
        <dbReference type="Proteomes" id="UP000757103"/>
    </source>
</evidence>
<dbReference type="InterPro" id="IPR041662">
    <property type="entry name" value="SusD-like_2"/>
</dbReference>
<reference evidence="1" key="2">
    <citation type="submission" date="2021-09" db="EMBL/GenBank/DDBJ databases">
        <authorList>
            <person name="Gilroy R."/>
        </authorList>
    </citation>
    <scope>NUCLEOTIDE SEQUENCE</scope>
    <source>
        <strain evidence="1">CHK121-7720</strain>
    </source>
</reference>
<dbReference type="Proteomes" id="UP000757103">
    <property type="component" value="Unassembled WGS sequence"/>
</dbReference>
<name>A0A921MSL6_9BACT</name>
<gene>
    <name evidence="1" type="ORF">K8U91_09175</name>
</gene>
<dbReference type="Pfam" id="PF12771">
    <property type="entry name" value="SusD-like_2"/>
    <property type="match status" value="1"/>
</dbReference>
<dbReference type="RefSeq" id="WP_273306700.1">
    <property type="nucleotide sequence ID" value="NZ_DYUD01000025.1"/>
</dbReference>
<dbReference type="InterPro" id="IPR011990">
    <property type="entry name" value="TPR-like_helical_dom_sf"/>
</dbReference>
<dbReference type="SUPFAM" id="SSF48452">
    <property type="entry name" value="TPR-like"/>
    <property type="match status" value="1"/>
</dbReference>
<proteinExistence type="predicted"/>
<dbReference type="PROSITE" id="PS51257">
    <property type="entry name" value="PROKAR_LIPOPROTEIN"/>
    <property type="match status" value="1"/>
</dbReference>